<evidence type="ECO:0000313" key="4">
    <source>
        <dbReference type="Proteomes" id="UP000041254"/>
    </source>
</evidence>
<dbReference type="AlphaFoldDB" id="A0A0G4EFC7"/>
<evidence type="ECO:0000256" key="1">
    <source>
        <dbReference type="SAM" id="Coils"/>
    </source>
</evidence>
<protein>
    <submittedName>
        <fullName evidence="3">Uncharacterized protein</fullName>
    </submittedName>
</protein>
<gene>
    <name evidence="3" type="ORF">Vbra_11495</name>
</gene>
<reference evidence="3 4" key="1">
    <citation type="submission" date="2014-11" db="EMBL/GenBank/DDBJ databases">
        <authorList>
            <person name="Zhu J."/>
            <person name="Qi W."/>
            <person name="Song R."/>
        </authorList>
    </citation>
    <scope>NUCLEOTIDE SEQUENCE [LARGE SCALE GENOMIC DNA]</scope>
</reference>
<feature type="compositionally biased region" description="Basic and acidic residues" evidence="2">
    <location>
        <begin position="60"/>
        <end position="82"/>
    </location>
</feature>
<evidence type="ECO:0000256" key="2">
    <source>
        <dbReference type="SAM" id="MobiDB-lite"/>
    </source>
</evidence>
<evidence type="ECO:0000313" key="3">
    <source>
        <dbReference type="EMBL" id="CEL94132.1"/>
    </source>
</evidence>
<dbReference type="Proteomes" id="UP000041254">
    <property type="component" value="Unassembled WGS sequence"/>
</dbReference>
<name>A0A0G4EFC7_VITBC</name>
<organism evidence="3 4">
    <name type="scientific">Vitrella brassicaformis (strain CCMP3155)</name>
    <dbReference type="NCBI Taxonomy" id="1169540"/>
    <lineage>
        <taxon>Eukaryota</taxon>
        <taxon>Sar</taxon>
        <taxon>Alveolata</taxon>
        <taxon>Colpodellida</taxon>
        <taxon>Vitrellaceae</taxon>
        <taxon>Vitrella</taxon>
    </lineage>
</organism>
<feature type="coiled-coil region" evidence="1">
    <location>
        <begin position="101"/>
        <end position="131"/>
    </location>
</feature>
<feature type="region of interest" description="Disordered" evidence="2">
    <location>
        <begin position="819"/>
        <end position="850"/>
    </location>
</feature>
<feature type="compositionally biased region" description="Basic residues" evidence="2">
    <location>
        <begin position="49"/>
        <end position="59"/>
    </location>
</feature>
<feature type="region of interest" description="Disordered" evidence="2">
    <location>
        <begin position="1"/>
        <end position="88"/>
    </location>
</feature>
<dbReference type="PhylomeDB" id="A0A0G4EFC7"/>
<keyword evidence="1" id="KW-0175">Coiled coil</keyword>
<feature type="compositionally biased region" description="Acidic residues" evidence="2">
    <location>
        <begin position="832"/>
        <end position="843"/>
    </location>
</feature>
<dbReference type="EMBL" id="CDMY01000206">
    <property type="protein sequence ID" value="CEL94132.1"/>
    <property type="molecule type" value="Genomic_DNA"/>
</dbReference>
<accession>A0A0G4EFC7</accession>
<sequence length="850" mass="94367">MDAGEGEDDHRMTARQLALLKAAGGQKRKPIMDVDTSSSDAEGSEYGKGGRHRKAGKKRQLGDRKGKGKGDRKGRGRDKMEVSDDEEDIEDVVEVGHADALKALKKMTMKLEGQLKQAKQAEKQAREVYELRRAAPDAESLEHQHRIQEVDRQIRVWSSMVCADANTQISHMDKVATRQMKENLRKLDAIRHRLNEMDQDDTEQVTSPLEGLPEALWMADGVGMGAMLGFVSYLESLAGVNTFFHHLTQSSGMHPIAELEDSPKMKIAKKWTAGPLSECVDVRIYHRPTKSLVYLLERLSATVESVDLQCQYEHPIYRNGQRAPERQVQYNVERDMRKRKGDFQKVDLPQNKEPIVFERVESASAGNVWLKVAEDRMYQMPHLQGLSVVDVTMAGAHRWIREADGGIKSLHIICDKEDPNCRGAAASLSQVANAVAGTPSAKSLTSLTGRIEYSGNPHTNNSFIDVVGVAEDEGGPLGFIGNIVGNLIGTKRDKAGPLEEIEMAIGEIRDTHKIQNLHRFRTKCLAPDAREDYFNRIEEGELQGGPTVHLPFRCNKKALTDSVSTVEVCCQEAEKVTLDSRASADTIDEAPGLESLVCEHAHELTITPAGGTQQLPSYITHDPTSLFPSVSSVVVEQRGEGRSVYDGGAGDVLHALSPHLEKVRFELSARPNPLATCTLLPDSLGSVADEGGELAVQLKYNVDRLNHNAEGNYVWYQNVSMEWKLCRERDAVRQVMENGRVSSLEVQISINEWFHARDLRTFFASFAECVVVAFSAFPALKSVVLSVQYKPGYLATMLRQGAKKRCRVTERADGTIVLRPSQARQRAKKEEGEGEGEGEDETDTIIKKEE</sequence>
<keyword evidence="4" id="KW-1185">Reference proteome</keyword>
<dbReference type="InParanoid" id="A0A0G4EFC7"/>
<dbReference type="VEuPathDB" id="CryptoDB:Vbra_11495"/>
<proteinExistence type="predicted"/>